<accession>A0A645FZ14</accession>
<dbReference type="AlphaFoldDB" id="A0A645FZ14"/>
<organism evidence="1">
    <name type="scientific">bioreactor metagenome</name>
    <dbReference type="NCBI Taxonomy" id="1076179"/>
    <lineage>
        <taxon>unclassified sequences</taxon>
        <taxon>metagenomes</taxon>
        <taxon>ecological metagenomes</taxon>
    </lineage>
</organism>
<proteinExistence type="predicted"/>
<gene>
    <name evidence="1" type="ORF">SDC9_164503</name>
</gene>
<evidence type="ECO:0000313" key="1">
    <source>
        <dbReference type="EMBL" id="MPN17153.1"/>
    </source>
</evidence>
<dbReference type="EMBL" id="VSSQ01064198">
    <property type="protein sequence ID" value="MPN17153.1"/>
    <property type="molecule type" value="Genomic_DNA"/>
</dbReference>
<reference evidence="1" key="1">
    <citation type="submission" date="2019-08" db="EMBL/GenBank/DDBJ databases">
        <authorList>
            <person name="Kucharzyk K."/>
            <person name="Murdoch R.W."/>
            <person name="Higgins S."/>
            <person name="Loffler F."/>
        </authorList>
    </citation>
    <scope>NUCLEOTIDE SEQUENCE</scope>
</reference>
<sequence length="157" mass="18177">MGEYTRLAYRHAIGISHGHNMEADVLERSGNCRFAELSAARLEAVFYLRHCDARCHMLTPVYGCLYEHFSFGIWVAHDQYGDSKPFFAFADYLNRYRTGIRFFKRVDVFNHIRIGIHRAWGDDCCIIGQNHIRLPRRGRNHSVAPACRKCNGAQRKG</sequence>
<name>A0A645FZ14_9ZZZZ</name>
<comment type="caution">
    <text evidence="1">The sequence shown here is derived from an EMBL/GenBank/DDBJ whole genome shotgun (WGS) entry which is preliminary data.</text>
</comment>
<protein>
    <submittedName>
        <fullName evidence="1">Uncharacterized protein</fullName>
    </submittedName>
</protein>